<evidence type="ECO:0000313" key="3">
    <source>
        <dbReference type="Proteomes" id="UP000064967"/>
    </source>
</evidence>
<dbReference type="STRING" id="1391654.AKJ09_08614"/>
<dbReference type="Gene3D" id="3.20.20.210">
    <property type="match status" value="1"/>
</dbReference>
<dbReference type="GO" id="GO:0008270">
    <property type="term" value="F:zinc ion binding"/>
    <property type="evidence" value="ECO:0007669"/>
    <property type="project" value="InterPro"/>
</dbReference>
<reference evidence="2 3" key="1">
    <citation type="submission" date="2015-08" db="EMBL/GenBank/DDBJ databases">
        <authorList>
            <person name="Babu N.S."/>
            <person name="Beckwith C.J."/>
            <person name="Beseler K.G."/>
            <person name="Brison A."/>
            <person name="Carone J.V."/>
            <person name="Caskin T.P."/>
            <person name="Diamond M."/>
            <person name="Durham M.E."/>
            <person name="Foxe J.M."/>
            <person name="Go M."/>
            <person name="Henderson B.A."/>
            <person name="Jones I.B."/>
            <person name="McGettigan J.A."/>
            <person name="Micheletti S.J."/>
            <person name="Nasrallah M.E."/>
            <person name="Ortiz D."/>
            <person name="Piller C.R."/>
            <person name="Privatt S.R."/>
            <person name="Schneider S.L."/>
            <person name="Sharp S."/>
            <person name="Smith T.C."/>
            <person name="Stanton J.D."/>
            <person name="Ullery H.E."/>
            <person name="Wilson R.J."/>
            <person name="Serrano M.G."/>
            <person name="Buck G."/>
            <person name="Lee V."/>
            <person name="Wang Y."/>
            <person name="Carvalho R."/>
            <person name="Voegtly L."/>
            <person name="Shi R."/>
            <person name="Duckworth R."/>
            <person name="Johnson A."/>
            <person name="Loviza R."/>
            <person name="Walstead R."/>
            <person name="Shah Z."/>
            <person name="Kiflezghi M."/>
            <person name="Wade K."/>
            <person name="Ball S.L."/>
            <person name="Bradley K.W."/>
            <person name="Asai D.J."/>
            <person name="Bowman C.A."/>
            <person name="Russell D.A."/>
            <person name="Pope W.H."/>
            <person name="Jacobs-Sera D."/>
            <person name="Hendrix R.W."/>
            <person name="Hatfull G.F."/>
        </authorList>
    </citation>
    <scope>NUCLEOTIDE SEQUENCE [LARGE SCALE GENOMIC DNA]</scope>
    <source>
        <strain evidence="2 3">DSM 27648</strain>
    </source>
</reference>
<dbReference type="AlphaFoldDB" id="A0A0K1Q809"/>
<dbReference type="Pfam" id="PF01717">
    <property type="entry name" value="Meth_synt_2"/>
    <property type="match status" value="1"/>
</dbReference>
<gene>
    <name evidence="2" type="ORF">AKJ09_08614</name>
</gene>
<feature type="domain" description="Cobalamin-independent methionine synthase MetE C-terminal/archaeal" evidence="1">
    <location>
        <begin position="20"/>
        <end position="362"/>
    </location>
</feature>
<dbReference type="GO" id="GO:0003871">
    <property type="term" value="F:5-methyltetrahydropteroyltriglutamate-homocysteine S-methyltransferase activity"/>
    <property type="evidence" value="ECO:0007669"/>
    <property type="project" value="InterPro"/>
</dbReference>
<evidence type="ECO:0000259" key="1">
    <source>
        <dbReference type="Pfam" id="PF01717"/>
    </source>
</evidence>
<organism evidence="2 3">
    <name type="scientific">Labilithrix luteola</name>
    <dbReference type="NCBI Taxonomy" id="1391654"/>
    <lineage>
        <taxon>Bacteria</taxon>
        <taxon>Pseudomonadati</taxon>
        <taxon>Myxococcota</taxon>
        <taxon>Polyangia</taxon>
        <taxon>Polyangiales</taxon>
        <taxon>Labilitrichaceae</taxon>
        <taxon>Labilithrix</taxon>
    </lineage>
</organism>
<keyword evidence="2" id="KW-0808">Transferase</keyword>
<dbReference type="Proteomes" id="UP000064967">
    <property type="component" value="Chromosome"/>
</dbReference>
<dbReference type="InterPro" id="IPR038071">
    <property type="entry name" value="UROD/MetE-like_sf"/>
</dbReference>
<protein>
    <submittedName>
        <fullName evidence="2">5-methyltetrahydropteroyltriglutamate--homocysteine methyltransferase</fullName>
    </submittedName>
</protein>
<proteinExistence type="predicted"/>
<keyword evidence="3" id="KW-1185">Reference proteome</keyword>
<dbReference type="RefSeq" id="WP_169928222.1">
    <property type="nucleotide sequence ID" value="NZ_CP012333.1"/>
</dbReference>
<accession>A0A0K1Q809</accession>
<dbReference type="PANTHER" id="PTHR43844:SF2">
    <property type="entry name" value="SYNTHASE, VITAMIN-B12 INDEPENDENT, PUTATIVE (AFU_ORTHOLOGUE AFUA_3G12060)-RELATED"/>
    <property type="match status" value="1"/>
</dbReference>
<name>A0A0K1Q809_9BACT</name>
<sequence length="370" mass="40874">MTHATHATQATQATRESRLFPTTVVGSLPRPLWLKELFDGIHEGRVSDGERERLLDMAVPSAIALQEAAGVDVITDGEWRRFSYVAVITDVATGFKRELSGQGRDGKYWHTVTGEVKPGNPAVLAQHARFAIERAKVPVKVALPSPYLLSVRMWDEGVSREIYPTREAFADAIIPILRAQVLALAEAGVHTVQLDDPHLCLFVDPQVRAKFKDADAEAMHCVSLINRVFEGITNVRKAVHLCRRNKGRQGWIGEGSYDAIMPALRALDVNQLMMEFTIPAAGDTRCLRELPERVNIGLGCVDCRGAVIDSPETIVARVEHAMEHVDKARITLAPDCGFAPGNAADIPVDEAYEKLRNMARAAVILRERHR</sequence>
<dbReference type="EMBL" id="CP012333">
    <property type="protein sequence ID" value="AKV01951.1"/>
    <property type="molecule type" value="Genomic_DNA"/>
</dbReference>
<dbReference type="GO" id="GO:0009086">
    <property type="term" value="P:methionine biosynthetic process"/>
    <property type="evidence" value="ECO:0007669"/>
    <property type="project" value="InterPro"/>
</dbReference>
<dbReference type="InterPro" id="IPR002629">
    <property type="entry name" value="Met_Synth_C/arc"/>
</dbReference>
<dbReference type="PANTHER" id="PTHR43844">
    <property type="entry name" value="METHIONINE SYNTHASE"/>
    <property type="match status" value="1"/>
</dbReference>
<keyword evidence="2" id="KW-0489">Methyltransferase</keyword>
<dbReference type="CDD" id="cd03311">
    <property type="entry name" value="CIMS_C_terminal_like"/>
    <property type="match status" value="1"/>
</dbReference>
<dbReference type="GO" id="GO:0032259">
    <property type="term" value="P:methylation"/>
    <property type="evidence" value="ECO:0007669"/>
    <property type="project" value="UniProtKB-KW"/>
</dbReference>
<evidence type="ECO:0000313" key="2">
    <source>
        <dbReference type="EMBL" id="AKV01951.1"/>
    </source>
</evidence>
<dbReference type="SUPFAM" id="SSF51726">
    <property type="entry name" value="UROD/MetE-like"/>
    <property type="match status" value="1"/>
</dbReference>
<dbReference type="KEGG" id="llu:AKJ09_08614"/>